<organism evidence="2 3">
    <name type="scientific">Cetraspora pellucida</name>
    <dbReference type="NCBI Taxonomy" id="1433469"/>
    <lineage>
        <taxon>Eukaryota</taxon>
        <taxon>Fungi</taxon>
        <taxon>Fungi incertae sedis</taxon>
        <taxon>Mucoromycota</taxon>
        <taxon>Glomeromycotina</taxon>
        <taxon>Glomeromycetes</taxon>
        <taxon>Diversisporales</taxon>
        <taxon>Gigasporaceae</taxon>
        <taxon>Cetraspora</taxon>
    </lineage>
</organism>
<gene>
    <name evidence="2" type="ORF">CPELLU_LOCUS18247</name>
</gene>
<dbReference type="EMBL" id="CAJVQA010035313">
    <property type="protein sequence ID" value="CAG8806974.1"/>
    <property type="molecule type" value="Genomic_DNA"/>
</dbReference>
<feature type="region of interest" description="Disordered" evidence="1">
    <location>
        <begin position="19"/>
        <end position="40"/>
    </location>
</feature>
<dbReference type="Proteomes" id="UP000789759">
    <property type="component" value="Unassembled WGS sequence"/>
</dbReference>
<reference evidence="2" key="1">
    <citation type="submission" date="2021-06" db="EMBL/GenBank/DDBJ databases">
        <authorList>
            <person name="Kallberg Y."/>
            <person name="Tangrot J."/>
            <person name="Rosling A."/>
        </authorList>
    </citation>
    <scope>NUCLEOTIDE SEQUENCE</scope>
    <source>
        <strain evidence="2">FL966</strain>
    </source>
</reference>
<evidence type="ECO:0000313" key="3">
    <source>
        <dbReference type="Proteomes" id="UP000789759"/>
    </source>
</evidence>
<keyword evidence="3" id="KW-1185">Reference proteome</keyword>
<protein>
    <submittedName>
        <fullName evidence="2">10842_t:CDS:1</fullName>
    </submittedName>
</protein>
<evidence type="ECO:0000313" key="2">
    <source>
        <dbReference type="EMBL" id="CAG8806974.1"/>
    </source>
</evidence>
<sequence length="40" mass="4187">MALTGVTTSDLIDSFFSTATNTNSVSNQPPILTTLDNSNP</sequence>
<accession>A0A9N9K298</accession>
<dbReference type="AlphaFoldDB" id="A0A9N9K298"/>
<proteinExistence type="predicted"/>
<name>A0A9N9K298_9GLOM</name>
<evidence type="ECO:0000256" key="1">
    <source>
        <dbReference type="SAM" id="MobiDB-lite"/>
    </source>
</evidence>
<feature type="non-terminal residue" evidence="2">
    <location>
        <position position="40"/>
    </location>
</feature>
<comment type="caution">
    <text evidence="2">The sequence shown here is derived from an EMBL/GenBank/DDBJ whole genome shotgun (WGS) entry which is preliminary data.</text>
</comment>